<protein>
    <recommendedName>
        <fullName evidence="3">SCP2 domain-containing protein</fullName>
    </recommendedName>
</protein>
<proteinExistence type="predicted"/>
<evidence type="ECO:0008006" key="3">
    <source>
        <dbReference type="Google" id="ProtNLM"/>
    </source>
</evidence>
<sequence length="107" mass="12467">MNLQSLFCWKDRLEQRKDLVPLLSGKSIVIHFRHQEGVAFVHIDQGKCHINTEQYQTVHVTIEAEPSLLEELWDGNHLLLAFPDSVIRRQGRYKDLLFVEAVFRLAA</sequence>
<gene>
    <name evidence="1" type="ORF">N784_08040</name>
</gene>
<organism evidence="1 2">
    <name type="scientific">Pontibacillus litoralis JSM 072002</name>
    <dbReference type="NCBI Taxonomy" id="1385512"/>
    <lineage>
        <taxon>Bacteria</taxon>
        <taxon>Bacillati</taxon>
        <taxon>Bacillota</taxon>
        <taxon>Bacilli</taxon>
        <taxon>Bacillales</taxon>
        <taxon>Bacillaceae</taxon>
        <taxon>Pontibacillus</taxon>
    </lineage>
</organism>
<name>A0A0A5G3S6_9BACI</name>
<keyword evidence="2" id="KW-1185">Reference proteome</keyword>
<comment type="caution">
    <text evidence="1">The sequence shown here is derived from an EMBL/GenBank/DDBJ whole genome shotgun (WGS) entry which is preliminary data.</text>
</comment>
<accession>A0A0A5G3S6</accession>
<dbReference type="EMBL" id="AVPG01000019">
    <property type="protein sequence ID" value="KGX85793.1"/>
    <property type="molecule type" value="Genomic_DNA"/>
</dbReference>
<dbReference type="Proteomes" id="UP000030401">
    <property type="component" value="Unassembled WGS sequence"/>
</dbReference>
<evidence type="ECO:0000313" key="1">
    <source>
        <dbReference type="EMBL" id="KGX85793.1"/>
    </source>
</evidence>
<evidence type="ECO:0000313" key="2">
    <source>
        <dbReference type="Proteomes" id="UP000030401"/>
    </source>
</evidence>
<dbReference type="eggNOG" id="ENOG5031FCV">
    <property type="taxonomic scope" value="Bacteria"/>
</dbReference>
<reference evidence="1 2" key="1">
    <citation type="submission" date="2013-08" db="EMBL/GenBank/DDBJ databases">
        <authorList>
            <person name="Huang J."/>
            <person name="Wang G."/>
        </authorList>
    </citation>
    <scope>NUCLEOTIDE SEQUENCE [LARGE SCALE GENOMIC DNA]</scope>
    <source>
        <strain evidence="1 2">JSM 072002</strain>
    </source>
</reference>
<dbReference type="AlphaFoldDB" id="A0A0A5G3S6"/>
<dbReference type="OrthoDB" id="2692011at2"/>
<dbReference type="RefSeq" id="WP_036835093.1">
    <property type="nucleotide sequence ID" value="NZ_AVPG01000019.1"/>
</dbReference>